<name>A0AAD9IGT9_PROWI</name>
<reference evidence="6" key="1">
    <citation type="submission" date="2021-01" db="EMBL/GenBank/DDBJ databases">
        <authorList>
            <person name="Eckstrom K.M.E."/>
        </authorList>
    </citation>
    <scope>NUCLEOTIDE SEQUENCE</scope>
    <source>
        <strain evidence="6">UVCC 0001</strain>
    </source>
</reference>
<evidence type="ECO:0000256" key="3">
    <source>
        <dbReference type="ARBA" id="ARBA00022884"/>
    </source>
</evidence>
<keyword evidence="2 4" id="KW-0808">Transferase</keyword>
<sequence length="210" mass="23071">MSSDGRRTVELTDEEQVLFQTLLDAASQAKLGTTLRCAGGWVRDKLMGRESSDIDIALDDMLGSAFAGVVNAHLQSAGQSVRGVAVIASNPEQSKHLETARMRVNGIWLDLFGTPEQDALRRDFTINALFYNLGTRTVEDLTGRGLEDLERGLIRTPLPPRQTLLDDPLRALRAVRFAARFGFELEEGLTRAMSDPEVCSGGVRRERAIA</sequence>
<dbReference type="CDD" id="cd05398">
    <property type="entry name" value="NT_ClassII-CCAase"/>
    <property type="match status" value="1"/>
</dbReference>
<dbReference type="SUPFAM" id="SSF81301">
    <property type="entry name" value="Nucleotidyltransferase"/>
    <property type="match status" value="1"/>
</dbReference>
<evidence type="ECO:0000313" key="6">
    <source>
        <dbReference type="EMBL" id="KAK2078171.1"/>
    </source>
</evidence>
<keyword evidence="7" id="KW-1185">Reference proteome</keyword>
<dbReference type="EMBL" id="JASFZW010000005">
    <property type="protein sequence ID" value="KAK2078171.1"/>
    <property type="molecule type" value="Genomic_DNA"/>
</dbReference>
<dbReference type="GO" id="GO:0003723">
    <property type="term" value="F:RNA binding"/>
    <property type="evidence" value="ECO:0007669"/>
    <property type="project" value="UniProtKB-KW"/>
</dbReference>
<dbReference type="InterPro" id="IPR002646">
    <property type="entry name" value="PolA_pol_head_dom"/>
</dbReference>
<organism evidence="6 7">
    <name type="scientific">Prototheca wickerhamii</name>
    <dbReference type="NCBI Taxonomy" id="3111"/>
    <lineage>
        <taxon>Eukaryota</taxon>
        <taxon>Viridiplantae</taxon>
        <taxon>Chlorophyta</taxon>
        <taxon>core chlorophytes</taxon>
        <taxon>Trebouxiophyceae</taxon>
        <taxon>Chlorellales</taxon>
        <taxon>Chlorellaceae</taxon>
        <taxon>Prototheca</taxon>
    </lineage>
</organism>
<evidence type="ECO:0000313" key="7">
    <source>
        <dbReference type="Proteomes" id="UP001255856"/>
    </source>
</evidence>
<dbReference type="GO" id="GO:0001680">
    <property type="term" value="P:tRNA 3'-terminal CCA addition"/>
    <property type="evidence" value="ECO:0007669"/>
    <property type="project" value="UniProtKB-ARBA"/>
</dbReference>
<evidence type="ECO:0000256" key="1">
    <source>
        <dbReference type="ARBA" id="ARBA00007265"/>
    </source>
</evidence>
<dbReference type="PANTHER" id="PTHR13734:SF5">
    <property type="entry name" value="CCA TRNA NUCLEOTIDYLTRANSFERASE, MITOCHONDRIAL"/>
    <property type="match status" value="1"/>
</dbReference>
<dbReference type="PANTHER" id="PTHR13734">
    <property type="entry name" value="TRNA-NUCLEOTIDYLTRANSFERASE"/>
    <property type="match status" value="1"/>
</dbReference>
<dbReference type="AlphaFoldDB" id="A0AAD9IGT9"/>
<dbReference type="Pfam" id="PF01743">
    <property type="entry name" value="PolyA_pol"/>
    <property type="match status" value="1"/>
</dbReference>
<proteinExistence type="inferred from homology"/>
<dbReference type="GO" id="GO:0052929">
    <property type="term" value="F:ATP:3'-cytidine-cytidine-tRNA adenylyltransferase activity"/>
    <property type="evidence" value="ECO:0007669"/>
    <property type="project" value="TreeGrafter"/>
</dbReference>
<dbReference type="Gene3D" id="1.10.3090.10">
    <property type="entry name" value="cca-adding enzyme, domain 2"/>
    <property type="match status" value="1"/>
</dbReference>
<keyword evidence="3 4" id="KW-0694">RNA-binding</keyword>
<comment type="similarity">
    <text evidence="1 4">Belongs to the tRNA nucleotidyltransferase/poly(A) polymerase family.</text>
</comment>
<evidence type="ECO:0000256" key="4">
    <source>
        <dbReference type="RuleBase" id="RU003953"/>
    </source>
</evidence>
<protein>
    <recommendedName>
        <fullName evidence="5">Poly A polymerase head domain-containing protein</fullName>
    </recommendedName>
</protein>
<dbReference type="SUPFAM" id="SSF81891">
    <property type="entry name" value="Poly A polymerase C-terminal region-like"/>
    <property type="match status" value="1"/>
</dbReference>
<evidence type="ECO:0000256" key="2">
    <source>
        <dbReference type="ARBA" id="ARBA00022679"/>
    </source>
</evidence>
<gene>
    <name evidence="6" type="ORF">QBZ16_004039</name>
</gene>
<dbReference type="Proteomes" id="UP001255856">
    <property type="component" value="Unassembled WGS sequence"/>
</dbReference>
<dbReference type="GO" id="GO:0052927">
    <property type="term" value="F:CC tRNA cytidylyltransferase activity"/>
    <property type="evidence" value="ECO:0007669"/>
    <property type="project" value="TreeGrafter"/>
</dbReference>
<comment type="caution">
    <text evidence="6">The sequence shown here is derived from an EMBL/GenBank/DDBJ whole genome shotgun (WGS) entry which is preliminary data.</text>
</comment>
<dbReference type="InterPro" id="IPR043519">
    <property type="entry name" value="NT_sf"/>
</dbReference>
<dbReference type="Gene3D" id="3.30.460.10">
    <property type="entry name" value="Beta Polymerase, domain 2"/>
    <property type="match status" value="1"/>
</dbReference>
<feature type="domain" description="Poly A polymerase head" evidence="5">
    <location>
        <begin position="36"/>
        <end position="155"/>
    </location>
</feature>
<accession>A0AAD9IGT9</accession>
<evidence type="ECO:0000259" key="5">
    <source>
        <dbReference type="Pfam" id="PF01743"/>
    </source>
</evidence>